<dbReference type="AlphaFoldDB" id="A0A915D5R3"/>
<sequence>MEARKTFNSGDVKTASCFSPKNAMEDGFDSSASSTKHAPVEAKEEVEPSPVGCGCQLGDVCWGCQLGRDECQLRRDVSWGVSFKECQLRRDVSWGVSVGSVSWEGMSVGSVSWEGVQLGRGVSWEGVSVRECQLRRDVSWGVSDGSVSWEGMSVGSVS</sequence>
<evidence type="ECO:0000313" key="3">
    <source>
        <dbReference type="WBParaSite" id="jg1629"/>
    </source>
</evidence>
<name>A0A915D5R3_9BILA</name>
<organism evidence="2 3">
    <name type="scientific">Ditylenchus dipsaci</name>
    <dbReference type="NCBI Taxonomy" id="166011"/>
    <lineage>
        <taxon>Eukaryota</taxon>
        <taxon>Metazoa</taxon>
        <taxon>Ecdysozoa</taxon>
        <taxon>Nematoda</taxon>
        <taxon>Chromadorea</taxon>
        <taxon>Rhabditida</taxon>
        <taxon>Tylenchina</taxon>
        <taxon>Tylenchomorpha</taxon>
        <taxon>Sphaerularioidea</taxon>
        <taxon>Anguinidae</taxon>
        <taxon>Anguininae</taxon>
        <taxon>Ditylenchus</taxon>
    </lineage>
</organism>
<feature type="compositionally biased region" description="Polar residues" evidence="1">
    <location>
        <begin position="1"/>
        <end position="19"/>
    </location>
</feature>
<protein>
    <submittedName>
        <fullName evidence="3">Uncharacterized protein</fullName>
    </submittedName>
</protein>
<accession>A0A915D5R3</accession>
<keyword evidence="2" id="KW-1185">Reference proteome</keyword>
<reference evidence="3" key="1">
    <citation type="submission" date="2022-11" db="UniProtKB">
        <authorList>
            <consortium name="WormBaseParasite"/>
        </authorList>
    </citation>
    <scope>IDENTIFICATION</scope>
</reference>
<dbReference type="WBParaSite" id="jg1629">
    <property type="protein sequence ID" value="jg1629"/>
    <property type="gene ID" value="jg1629"/>
</dbReference>
<proteinExistence type="predicted"/>
<evidence type="ECO:0000256" key="1">
    <source>
        <dbReference type="SAM" id="MobiDB-lite"/>
    </source>
</evidence>
<feature type="region of interest" description="Disordered" evidence="1">
    <location>
        <begin position="1"/>
        <end position="21"/>
    </location>
</feature>
<evidence type="ECO:0000313" key="2">
    <source>
        <dbReference type="Proteomes" id="UP000887574"/>
    </source>
</evidence>
<dbReference type="Proteomes" id="UP000887574">
    <property type="component" value="Unplaced"/>
</dbReference>